<dbReference type="Proteomes" id="UP001198612">
    <property type="component" value="Unassembled WGS sequence"/>
</dbReference>
<keyword evidence="3" id="KW-1185">Reference proteome</keyword>
<comment type="caution">
    <text evidence="2">The sequence shown here is derived from an EMBL/GenBank/DDBJ whole genome shotgun (WGS) entry which is preliminary data.</text>
</comment>
<gene>
    <name evidence="2" type="ORF">LKD40_00365</name>
</gene>
<organism evidence="2 3">
    <name type="scientific">Blautia fusiformis</name>
    <dbReference type="NCBI Taxonomy" id="2881264"/>
    <lineage>
        <taxon>Bacteria</taxon>
        <taxon>Bacillati</taxon>
        <taxon>Bacillota</taxon>
        <taxon>Clostridia</taxon>
        <taxon>Lachnospirales</taxon>
        <taxon>Lachnospiraceae</taxon>
        <taxon>Blautia</taxon>
    </lineage>
</organism>
<evidence type="ECO:0000313" key="3">
    <source>
        <dbReference type="Proteomes" id="UP001198612"/>
    </source>
</evidence>
<protein>
    <submittedName>
        <fullName evidence="2">Uncharacterized protein</fullName>
    </submittedName>
</protein>
<dbReference type="AlphaFoldDB" id="A0AAW4W2U3"/>
<evidence type="ECO:0000313" key="2">
    <source>
        <dbReference type="EMBL" id="MCC2226276.1"/>
    </source>
</evidence>
<dbReference type="RefSeq" id="WP_227588293.1">
    <property type="nucleotide sequence ID" value="NZ_JAJEQQ010000001.1"/>
</dbReference>
<evidence type="ECO:0000256" key="1">
    <source>
        <dbReference type="SAM" id="MobiDB-lite"/>
    </source>
</evidence>
<proteinExistence type="predicted"/>
<sequence>MRVAQSGREQVYWRIWIRKRIFLLRKSRNKEVAERSFWKSDAEFYRIRHTRIRHEADGEDKPKMVSKEEEKRMKQDSAGQFSQCNRCGARIMWVKTKAGKNMPVDPQFVDFKKIKGGKERLVLPNGEVVAGERCKAKEADDYGYISHFATCPGYRR</sequence>
<name>A0AAW4W2U3_9FIRM</name>
<accession>A0AAW4W2U3</accession>
<reference evidence="2 3" key="1">
    <citation type="submission" date="2021-10" db="EMBL/GenBank/DDBJ databases">
        <title>Anaerobic single-cell dispensing facilitates the cultivation of human gut bacteria.</title>
        <authorList>
            <person name="Afrizal A."/>
        </authorList>
    </citation>
    <scope>NUCLEOTIDE SEQUENCE [LARGE SCALE GENOMIC DNA]</scope>
    <source>
        <strain evidence="2 3">CLA-AA-H217</strain>
    </source>
</reference>
<feature type="region of interest" description="Disordered" evidence="1">
    <location>
        <begin position="56"/>
        <end position="77"/>
    </location>
</feature>
<feature type="compositionally biased region" description="Basic and acidic residues" evidence="1">
    <location>
        <begin position="56"/>
        <end position="75"/>
    </location>
</feature>
<dbReference type="EMBL" id="JAJEQQ010000001">
    <property type="protein sequence ID" value="MCC2226276.1"/>
    <property type="molecule type" value="Genomic_DNA"/>
</dbReference>